<dbReference type="Pfam" id="PF00472">
    <property type="entry name" value="RF-1"/>
    <property type="match status" value="1"/>
</dbReference>
<dbReference type="SMART" id="SM00937">
    <property type="entry name" value="PCRF"/>
    <property type="match status" value="1"/>
</dbReference>
<reference evidence="4 5" key="1">
    <citation type="journal article" date="2016" name="Nat. Commun.">
        <title>Thousands of microbial genomes shed light on interconnected biogeochemical processes in an aquifer system.</title>
        <authorList>
            <person name="Anantharaman K."/>
            <person name="Brown C.T."/>
            <person name="Hug L.A."/>
            <person name="Sharon I."/>
            <person name="Castelle C.J."/>
            <person name="Probst A.J."/>
            <person name="Thomas B.C."/>
            <person name="Singh A."/>
            <person name="Wilkins M.J."/>
            <person name="Karaoz U."/>
            <person name="Brodie E.L."/>
            <person name="Williams K.H."/>
            <person name="Hubbard S.S."/>
            <person name="Banfield J.F."/>
        </authorList>
    </citation>
    <scope>NUCLEOTIDE SEQUENCE [LARGE SCALE GENOMIC DNA]</scope>
</reference>
<dbReference type="InterPro" id="IPR045853">
    <property type="entry name" value="Pep_chain_release_fac_I_sf"/>
</dbReference>
<comment type="caution">
    <text evidence="4">The sequence shown here is derived from an EMBL/GenBank/DDBJ whole genome shotgun (WGS) entry which is preliminary data.</text>
</comment>
<dbReference type="GO" id="GO:0005737">
    <property type="term" value="C:cytoplasm"/>
    <property type="evidence" value="ECO:0007669"/>
    <property type="project" value="UniProtKB-ARBA"/>
</dbReference>
<dbReference type="Gene3D" id="3.30.70.1660">
    <property type="match status" value="1"/>
</dbReference>
<evidence type="ECO:0000313" key="5">
    <source>
        <dbReference type="Proteomes" id="UP000176479"/>
    </source>
</evidence>
<dbReference type="AlphaFoldDB" id="A0A1F6Y052"/>
<dbReference type="SUPFAM" id="SSF75620">
    <property type="entry name" value="Release factor"/>
    <property type="match status" value="1"/>
</dbReference>
<dbReference type="PANTHER" id="PTHR43116">
    <property type="entry name" value="PEPTIDE CHAIN RELEASE FACTOR 2"/>
    <property type="match status" value="1"/>
</dbReference>
<evidence type="ECO:0000256" key="2">
    <source>
        <dbReference type="ARBA" id="ARBA00022481"/>
    </source>
</evidence>
<dbReference type="Gene3D" id="1.20.58.410">
    <property type="entry name" value="Release factor"/>
    <property type="match status" value="1"/>
</dbReference>
<keyword evidence="2" id="KW-0488">Methylation</keyword>
<dbReference type="Pfam" id="PF03462">
    <property type="entry name" value="PCRF"/>
    <property type="match status" value="1"/>
</dbReference>
<dbReference type="EMBL" id="MFVK01000009">
    <property type="protein sequence ID" value="OGI99731.1"/>
    <property type="molecule type" value="Genomic_DNA"/>
</dbReference>
<comment type="similarity">
    <text evidence="1">Belongs to the prokaryotic/mitochondrial release factor family.</text>
</comment>
<name>A0A1F6Y052_9BACT</name>
<evidence type="ECO:0000259" key="3">
    <source>
        <dbReference type="SMART" id="SM00937"/>
    </source>
</evidence>
<evidence type="ECO:0000313" key="4">
    <source>
        <dbReference type="EMBL" id="OGI99731.1"/>
    </source>
</evidence>
<dbReference type="Proteomes" id="UP000176479">
    <property type="component" value="Unassembled WGS sequence"/>
</dbReference>
<dbReference type="GO" id="GO:0003747">
    <property type="term" value="F:translation release factor activity"/>
    <property type="evidence" value="ECO:0007669"/>
    <property type="project" value="InterPro"/>
</dbReference>
<feature type="domain" description="Peptide chain release factor" evidence="3">
    <location>
        <begin position="16"/>
        <end position="140"/>
    </location>
</feature>
<gene>
    <name evidence="4" type="ORF">A3H53_00405</name>
</gene>
<proteinExistence type="inferred from homology"/>
<evidence type="ECO:0000256" key="1">
    <source>
        <dbReference type="ARBA" id="ARBA00010835"/>
    </source>
</evidence>
<dbReference type="Gene3D" id="3.30.160.20">
    <property type="match status" value="1"/>
</dbReference>
<dbReference type="PANTHER" id="PTHR43116:SF3">
    <property type="entry name" value="CLASS I PEPTIDE CHAIN RELEASE FACTOR"/>
    <property type="match status" value="1"/>
</dbReference>
<dbReference type="InterPro" id="IPR000352">
    <property type="entry name" value="Pep_chain_release_fac_I"/>
</dbReference>
<sequence length="311" mass="35040">MDKEKDKNKIEERIKELEAQMQAPDFWNDKSSARVVLAELAELKNKKEGFGKYDKGNAIVTIISGAGGDDAEDFSSMLLSMYMKYAGKKGWEISFIHENKNEHGGYRNVSFELSDPTLRPPLSKGRVGEGSGPYGTLKNESGVHRLVRISPFNAKKLRHTSFSLVEVLPKFSKLEERDISLSPLDLKIEFSKNSGPGGQNVNKRETAVRIVHIPTGLSVHASGERSQEQNREQALAILRAKIFKKAEEQKKTFEESMKIKNTEIEWGNQIRSYVLHPYKMVKDHRTDAETSNTDAVLGGEIDIFIEAEKDL</sequence>
<protein>
    <recommendedName>
        <fullName evidence="3">Peptide chain release factor domain-containing protein</fullName>
    </recommendedName>
</protein>
<organism evidence="4 5">
    <name type="scientific">Candidatus Nomurabacteria bacterium RIFCSPLOWO2_02_FULL_40_10</name>
    <dbReference type="NCBI Taxonomy" id="1801786"/>
    <lineage>
        <taxon>Bacteria</taxon>
        <taxon>Candidatus Nomuraibacteriota</taxon>
    </lineage>
</organism>
<dbReference type="InterPro" id="IPR005139">
    <property type="entry name" value="PCRF"/>
</dbReference>
<accession>A0A1F6Y052</accession>